<keyword evidence="3" id="KW-1185">Reference proteome</keyword>
<accession>A0A7X4HA25</accession>
<protein>
    <submittedName>
        <fullName evidence="2">Uncharacterized protein</fullName>
    </submittedName>
</protein>
<feature type="transmembrane region" description="Helical" evidence="1">
    <location>
        <begin position="31"/>
        <end position="53"/>
    </location>
</feature>
<dbReference type="RefSeq" id="WP_161071762.1">
    <property type="nucleotide sequence ID" value="NZ_CP086370.1"/>
</dbReference>
<proteinExistence type="predicted"/>
<reference evidence="2 3" key="1">
    <citation type="submission" date="2019-12" db="EMBL/GenBank/DDBJ databases">
        <title>Novel species isolated from a subtropical stream in China.</title>
        <authorList>
            <person name="Lu H."/>
        </authorList>
    </citation>
    <scope>NUCLEOTIDE SEQUENCE [LARGE SCALE GENOMIC DNA]</scope>
    <source>
        <strain evidence="2 3">FT127W</strain>
    </source>
</reference>
<evidence type="ECO:0000313" key="2">
    <source>
        <dbReference type="EMBL" id="MYN07401.1"/>
    </source>
</evidence>
<dbReference type="AlphaFoldDB" id="A0A7X4HA25"/>
<sequence length="101" mass="11840">MSDTEKEVMAIYRESAPDENKLFWRSHVNHVAWSLLLVVIAFSVWLMIALANAENQRNAYAGKKCEDRMFKGETDMACMKTVHTREHWWEHVGYALMHTKP</sequence>
<evidence type="ECO:0000256" key="1">
    <source>
        <dbReference type="SAM" id="Phobius"/>
    </source>
</evidence>
<dbReference type="EMBL" id="WWCU01000007">
    <property type="protein sequence ID" value="MYN07401.1"/>
    <property type="molecule type" value="Genomic_DNA"/>
</dbReference>
<evidence type="ECO:0000313" key="3">
    <source>
        <dbReference type="Proteomes" id="UP000450676"/>
    </source>
</evidence>
<comment type="caution">
    <text evidence="2">The sequence shown here is derived from an EMBL/GenBank/DDBJ whole genome shotgun (WGS) entry which is preliminary data.</text>
</comment>
<keyword evidence="1" id="KW-0472">Membrane</keyword>
<keyword evidence="1" id="KW-1133">Transmembrane helix</keyword>
<dbReference type="Proteomes" id="UP000450676">
    <property type="component" value="Unassembled WGS sequence"/>
</dbReference>
<keyword evidence="1" id="KW-0812">Transmembrane</keyword>
<organism evidence="2 3">
    <name type="scientific">Pseudoduganella aquatica</name>
    <dbReference type="NCBI Taxonomy" id="2660641"/>
    <lineage>
        <taxon>Bacteria</taxon>
        <taxon>Pseudomonadati</taxon>
        <taxon>Pseudomonadota</taxon>
        <taxon>Betaproteobacteria</taxon>
        <taxon>Burkholderiales</taxon>
        <taxon>Oxalobacteraceae</taxon>
        <taxon>Telluria group</taxon>
        <taxon>Pseudoduganella</taxon>
    </lineage>
</organism>
<name>A0A7X4HA25_9BURK</name>
<gene>
    <name evidence="2" type="ORF">GTP77_08605</name>
</gene>